<dbReference type="RefSeq" id="WP_346356379.1">
    <property type="nucleotide sequence ID" value="NZ_CP078013.2"/>
</dbReference>
<dbReference type="Proteomes" id="UP001056907">
    <property type="component" value="Chromosome"/>
</dbReference>
<evidence type="ECO:0000256" key="1">
    <source>
        <dbReference type="SAM" id="Coils"/>
    </source>
</evidence>
<feature type="domain" description="Dermonecrotic toxin N-terminal" evidence="3">
    <location>
        <begin position="367"/>
        <end position="607"/>
    </location>
</feature>
<proteinExistence type="predicted"/>
<accession>A0ABD8B3T6</accession>
<protein>
    <submittedName>
        <fullName evidence="4">DUF6543 domain-containing protein</fullName>
    </submittedName>
</protein>
<dbReference type="EMBL" id="CP078013">
    <property type="protein sequence ID" value="XAO51745.1"/>
    <property type="molecule type" value="Genomic_DNA"/>
</dbReference>
<evidence type="ECO:0000313" key="4">
    <source>
        <dbReference type="EMBL" id="XAO51745.1"/>
    </source>
</evidence>
<evidence type="ECO:0000313" key="5">
    <source>
        <dbReference type="Proteomes" id="UP001056907"/>
    </source>
</evidence>
<name>A0ABD8B3T6_9PSED</name>
<reference evidence="4" key="2">
    <citation type="submission" date="2024-04" db="EMBL/GenBank/DDBJ databases">
        <authorList>
            <person name="Diaz M."/>
            <person name="Bach T."/>
            <person name="Gonzalez Anta G."/>
            <person name="Agaras B."/>
            <person name="Wibberg D."/>
            <person name="Noguera F."/>
            <person name="Canciani W."/>
            <person name="Ybarra T."/>
            <person name="Nunez M.L."/>
            <person name="Valverde C."/>
        </authorList>
    </citation>
    <scope>NUCLEOTIDE SEQUENCE</scope>
    <source>
        <strain evidence="4">1008</strain>
    </source>
</reference>
<dbReference type="InterPro" id="IPR046673">
    <property type="entry name" value="ToxA_N"/>
</dbReference>
<feature type="coiled-coil region" evidence="1">
    <location>
        <begin position="920"/>
        <end position="947"/>
    </location>
</feature>
<keyword evidence="1" id="KW-0175">Coiled coil</keyword>
<reference evidence="4" key="1">
    <citation type="journal article" date="2022" name="Front. Plant Sci.">
        <title>Agronomic efficiency and genome mining analysis of the wheat-biostimulant rhizospheric bacterium Pseudomonas pergaminensis sp. nov. strain 1008T.</title>
        <authorList>
            <person name="Diaz M."/>
            <person name="Bach T."/>
            <person name="Gonzalez Anta G."/>
            <person name="Agaras B."/>
            <person name="Wibberg D."/>
            <person name="Noguera F."/>
            <person name="Canciani W."/>
            <person name="Valverde C."/>
        </authorList>
    </citation>
    <scope>NUCLEOTIDE SEQUENCE</scope>
    <source>
        <strain evidence="4">1008</strain>
    </source>
</reference>
<organism evidence="4 5">
    <name type="scientific">Pseudomonas pergaminensis</name>
    <dbReference type="NCBI Taxonomy" id="2853159"/>
    <lineage>
        <taxon>Bacteria</taxon>
        <taxon>Pseudomonadati</taxon>
        <taxon>Pseudomonadota</taxon>
        <taxon>Gammaproteobacteria</taxon>
        <taxon>Pseudomonadales</taxon>
        <taxon>Pseudomonadaceae</taxon>
        <taxon>Pseudomonas</taxon>
    </lineage>
</organism>
<gene>
    <name evidence="4" type="ORF">KUA23_05690</name>
</gene>
<feature type="region of interest" description="Disordered" evidence="2">
    <location>
        <begin position="1229"/>
        <end position="1250"/>
    </location>
</feature>
<dbReference type="Pfam" id="PF20178">
    <property type="entry name" value="ToxA_N"/>
    <property type="match status" value="1"/>
</dbReference>
<evidence type="ECO:0000259" key="3">
    <source>
        <dbReference type="Pfam" id="PF20178"/>
    </source>
</evidence>
<evidence type="ECO:0000256" key="2">
    <source>
        <dbReference type="SAM" id="MobiDB-lite"/>
    </source>
</evidence>
<sequence length="1541" mass="171619">MPLAASALRQAHIEQIETLFNAPPSLLTVALDSAQAYLDRYFSGRKEHAGLLHIATPEDQLDAGAWHYASLPQMVVERLAAARPVLLVQDYHTVVRRVREVFEPGGPSLAELEVVINECGTFLLEAFAQRLQAWWHEAMPMDMVRWGYLSDELLALFYDTPMPPGMSPARFAELFPKTLLRPTRPDRQWSLHSAVLRVQTLHLWQNQLRTLPWLLFERTLAQGGTSSLLYNPALGITPIEDIDDIGGVLAAEVEPSPAGQVAHWFSRPVEGDPFDALAASYLERQLRDLDRIDRRLPRTAQAWQQLLNDITDPLHWFVARLSPLQQKLRVGLPLWLSQADATDSAACAQLLRGWVLTGHAEGAHDYLEGIPTIEQFAVEQLQGCLQQQPVTAKLKAQEISIRFDRVIGAAVPLPGGFIAGEVEPVTVTLVQLALENLAGFPHTPKSISLKGEKAPPGLTYNLLSACIKQVEIGQSYPLLLKRKLVDDVSEATRRQRLFSRQLRSQLPLLALEYKIQGLHGLTLNGFLRLQAALQATPVQRLLDGQAMALWPLAFRAAPDQVADVVANQFIIGPQAGHEGPHLLYRPLLSPTLQEYESLAALLEAIRATGELQDQVLSWIDARRQAIYANGGFIEPHIRHFLPSDEFTVYTKPAPAHLHKQVADGDPAQQVFVATAEALVTLADRQSQSNTEQRWASLKQLGWLLFTNLLPLLRGPAALAGWLLQLTDSVREDLQSLHSSDTQARAAAVTDMLVNLMAVMAHQAAPHDVQRDLDLEHPAFAPLARAEPVPAAPVRGSPPASFSAPLGWANARDTLTPAMQARLTALSLKSQPTPDYLKQAEASGPLQGLLKPASAVGGYWQALVRGRVYRIQIQQGRVRVVSATGEILGPWLKHLGNGRWDIDLGLHLRGGAADYALQDARQAASTQRESLNRDYQQARQDQMRARQAMAVARALVEQPEGAIDEPRRVQARQRYHQEAEHALDFAQKELRTLRALRELAPRPRYEEELCGALESVVLGTQLLSSLTREQMVAVNARLDPVFKLLEDETEGEAQSDINRQAHVQLGQGLRELATLHDNAIHWRTLEDRHLDQLLRVPRLGRDKAEALTAGLPPRPSVQDLQALQFTTLWSIAIDVAGPPLEDAFFDSVSETINRARRANRSMADLRHVQVTDQERVELLESIDQVYAQTDDQIEFWRAMEPDKFNVDYLQKLQALLTQLHLHIEGQLSDLSQPAAKSRPRTKPPAPVPGARRKKIIRTRNRDLYVAQLSDLPSDQPAAELRDPSGQVIAAFTEAEDGVWDAQPTPPRRHPNRALSSLMEKGEALVATVDKAINQVKGMIPSVNQPSSLQYLLESQATRRRWVAEDINKKLSMLDSARLAVVQQANARAMVSRLHASVASLEAAGLEARIRASKARPITQDTLEFLHRHHEVRITRRGGRVALKGHRDDYLQVYAVADAANGEALCVAHFHYTTQKALDDHFMAAHLKRPEQEHLGRQDQAEVEADRFARIRRGQTGQLEPVLQIERQAISLAVARRLFFSLD</sequence>
<dbReference type="KEGG" id="ppeg:KUA23_05690"/>